<proteinExistence type="predicted"/>
<dbReference type="PIRSF" id="PIRSF033093">
    <property type="entry name" value="UCP_ML1119"/>
    <property type="match status" value="1"/>
</dbReference>
<keyword evidence="3 5" id="KW-0269">Exonuclease</keyword>
<protein>
    <submittedName>
        <fullName evidence="5">DNA repair exonuclease SbcCD nuclease subunit</fullName>
    </submittedName>
</protein>
<organism evidence="5 6">
    <name type="scientific">Yoonia ponticola</name>
    <dbReference type="NCBI Taxonomy" id="1524255"/>
    <lineage>
        <taxon>Bacteria</taxon>
        <taxon>Pseudomonadati</taxon>
        <taxon>Pseudomonadota</taxon>
        <taxon>Alphaproteobacteria</taxon>
        <taxon>Rhodobacterales</taxon>
        <taxon>Paracoccaceae</taxon>
        <taxon>Yoonia</taxon>
    </lineage>
</organism>
<gene>
    <name evidence="5" type="ORF">FHS72_003624</name>
</gene>
<dbReference type="InterPro" id="IPR050535">
    <property type="entry name" value="DNA_Repair-Maintenance_Comp"/>
</dbReference>
<dbReference type="InterPro" id="IPR041796">
    <property type="entry name" value="Mre11_N"/>
</dbReference>
<evidence type="ECO:0000256" key="3">
    <source>
        <dbReference type="ARBA" id="ARBA00022839"/>
    </source>
</evidence>
<accession>A0A7W9BP62</accession>
<evidence type="ECO:0000313" key="6">
    <source>
        <dbReference type="Proteomes" id="UP000535415"/>
    </source>
</evidence>
<dbReference type="CDD" id="cd00840">
    <property type="entry name" value="MPP_Mre11_N"/>
    <property type="match status" value="1"/>
</dbReference>
<dbReference type="EMBL" id="JACIJM010000017">
    <property type="protein sequence ID" value="MBB5723977.1"/>
    <property type="molecule type" value="Genomic_DNA"/>
</dbReference>
<dbReference type="InterPro" id="IPR004843">
    <property type="entry name" value="Calcineurin-like_PHP"/>
</dbReference>
<evidence type="ECO:0000256" key="1">
    <source>
        <dbReference type="ARBA" id="ARBA00022722"/>
    </source>
</evidence>
<dbReference type="Pfam" id="PF00149">
    <property type="entry name" value="Metallophos"/>
    <property type="match status" value="1"/>
</dbReference>
<dbReference type="RefSeq" id="WP_183531081.1">
    <property type="nucleotide sequence ID" value="NZ_JACIJM010000017.1"/>
</dbReference>
<name>A0A7W9BP62_9RHOB</name>
<comment type="caution">
    <text evidence="5">The sequence shown here is derived from an EMBL/GenBank/DDBJ whole genome shotgun (WGS) entry which is preliminary data.</text>
</comment>
<dbReference type="PANTHER" id="PTHR30337:SF0">
    <property type="entry name" value="NUCLEASE SBCCD SUBUNIT D"/>
    <property type="match status" value="1"/>
</dbReference>
<feature type="domain" description="Calcineurin-like phosphoesterase" evidence="4">
    <location>
        <begin position="1"/>
        <end position="162"/>
    </location>
</feature>
<evidence type="ECO:0000313" key="5">
    <source>
        <dbReference type="EMBL" id="MBB5723977.1"/>
    </source>
</evidence>
<dbReference type="Proteomes" id="UP000535415">
    <property type="component" value="Unassembled WGS sequence"/>
</dbReference>
<dbReference type="PANTHER" id="PTHR30337">
    <property type="entry name" value="COMPONENT OF ATP-DEPENDENT DSDNA EXONUCLEASE"/>
    <property type="match status" value="1"/>
</dbReference>
<keyword evidence="1" id="KW-0540">Nuclease</keyword>
<keyword evidence="2" id="KW-0378">Hydrolase</keyword>
<evidence type="ECO:0000256" key="2">
    <source>
        <dbReference type="ARBA" id="ARBA00022801"/>
    </source>
</evidence>
<evidence type="ECO:0000259" key="4">
    <source>
        <dbReference type="Pfam" id="PF00149"/>
    </source>
</evidence>
<reference evidence="5 6" key="1">
    <citation type="submission" date="2020-08" db="EMBL/GenBank/DDBJ databases">
        <title>Genomic Encyclopedia of Type Strains, Phase IV (KMG-IV): sequencing the most valuable type-strain genomes for metagenomic binning, comparative biology and taxonomic classification.</title>
        <authorList>
            <person name="Goeker M."/>
        </authorList>
    </citation>
    <scope>NUCLEOTIDE SEQUENCE [LARGE SCALE GENOMIC DNA]</scope>
    <source>
        <strain evidence="5 6">DSM 101064</strain>
    </source>
</reference>
<dbReference type="InterPro" id="IPR014577">
    <property type="entry name" value="UCP033093_metalloPase"/>
</dbReference>
<dbReference type="AlphaFoldDB" id="A0A7W9BP62"/>
<sequence>MRFVHVADVHLGKPFGNFDEDTRASLKTARLETLKAIGALAVDHGADFVVIAGDTFDAEAPPSRLVKRALDAMAAFPDLTWVWLPGNHDSLAAVDLWERLERDRPDNVILATSPQVVEIGTDVAILPAPPSVRAPGYDLTEWMDTAETGVRMRIGLAHGGVTDFGSEDGGLATIPPDRAETSNLDYLALGDWHGQMRVTSRTWYAGAPEADGFKGHAAAGVLLVEIDGQGDTPRVEQVPLGRYAWHRIEVGFFPGNDPVAVLEEALPKDDRSFALVRFFGTGRLGLSELAALQTACRNIADDFHFFEANLMKVGVEQNPDDLNLIAETGALRVAAQSIFEVTSVEGRTEDDARIARMALSHLFHLAQEITT</sequence>
<dbReference type="GO" id="GO:0004527">
    <property type="term" value="F:exonuclease activity"/>
    <property type="evidence" value="ECO:0007669"/>
    <property type="project" value="UniProtKB-KW"/>
</dbReference>
<dbReference type="Gene3D" id="3.60.21.10">
    <property type="match status" value="1"/>
</dbReference>
<dbReference type="InterPro" id="IPR029052">
    <property type="entry name" value="Metallo-depent_PP-like"/>
</dbReference>
<dbReference type="SUPFAM" id="SSF56300">
    <property type="entry name" value="Metallo-dependent phosphatases"/>
    <property type="match status" value="1"/>
</dbReference>
<keyword evidence="6" id="KW-1185">Reference proteome</keyword>